<gene>
    <name evidence="3" type="ORF">CHH67_02935</name>
    <name evidence="2" type="ORF">GNP94_03005</name>
</gene>
<dbReference type="InterPro" id="IPR029052">
    <property type="entry name" value="Metallo-depent_PP-like"/>
</dbReference>
<dbReference type="OrthoDB" id="9780884at2"/>
<dbReference type="GO" id="GO:0008758">
    <property type="term" value="F:UDP-2,3-diacylglucosamine hydrolase activity"/>
    <property type="evidence" value="ECO:0007669"/>
    <property type="project" value="TreeGrafter"/>
</dbReference>
<name>A0A268F2V1_9BACL</name>
<evidence type="ECO:0000259" key="1">
    <source>
        <dbReference type="Pfam" id="PF00149"/>
    </source>
</evidence>
<dbReference type="GO" id="GO:0009245">
    <property type="term" value="P:lipid A biosynthetic process"/>
    <property type="evidence" value="ECO:0007669"/>
    <property type="project" value="TreeGrafter"/>
</dbReference>
<dbReference type="EMBL" id="WOAA01000001">
    <property type="protein sequence ID" value="MUG64973.1"/>
    <property type="molecule type" value="Genomic_DNA"/>
</dbReference>
<dbReference type="SUPFAM" id="SSF56300">
    <property type="entry name" value="Metallo-dependent phosphatases"/>
    <property type="match status" value="1"/>
</dbReference>
<dbReference type="EMBL" id="NPBY01000010">
    <property type="protein sequence ID" value="PAD79691.1"/>
    <property type="molecule type" value="Genomic_DNA"/>
</dbReference>
<protein>
    <submittedName>
        <fullName evidence="3">Metallophosphoesterase</fullName>
    </submittedName>
</protein>
<comment type="caution">
    <text evidence="3">The sequence shown here is derived from an EMBL/GenBank/DDBJ whole genome shotgun (WGS) entry which is preliminary data.</text>
</comment>
<sequence length="270" mass="30661">MWEWIAGSAAAAAGLLGWMSKEAYGYRLRREEVCSPRIPDAFNGYKILYMTDIHRRQLSERKLRAWLEEADCVFLGGDITERGVPWERLRSNMQLLRKYAPVYAVLGNHDLKAGKEQVRQILRETGVVLLSDKSVELVKGAHRIVLSGIQQPASKYHPYTRYRGRNREGRYHIVLVHDPRWVKDRTDYPYDLVLAGHTHGGQIVLPLAGAVKLEKFYQSYKAGWYDLPGKEDGATAGPPFLISKGFGTSHLPLRLGCPAELHLITLKQKP</sequence>
<dbReference type="Proteomes" id="UP000215596">
    <property type="component" value="Unassembled WGS sequence"/>
</dbReference>
<reference evidence="3 4" key="1">
    <citation type="submission" date="2017-07" db="EMBL/GenBank/DDBJ databases">
        <title>Isolation and whole genome analysis of endospore-forming bacteria from heroin.</title>
        <authorList>
            <person name="Kalinowski J."/>
            <person name="Ahrens B."/>
            <person name="Al-Dilaimi A."/>
            <person name="Winkler A."/>
            <person name="Wibberg D."/>
            <person name="Schleenbecker U."/>
            <person name="Ruckert C."/>
            <person name="Wolfel R."/>
            <person name="Grass G."/>
        </authorList>
    </citation>
    <scope>NUCLEOTIDE SEQUENCE [LARGE SCALE GENOMIC DNA]</scope>
    <source>
        <strain evidence="3 4">7537-G1</strain>
    </source>
</reference>
<dbReference type="PANTHER" id="PTHR31302">
    <property type="entry name" value="TRANSMEMBRANE PROTEIN WITH METALLOPHOSPHOESTERASE DOMAIN-RELATED"/>
    <property type="match status" value="1"/>
</dbReference>
<reference evidence="2 5" key="2">
    <citation type="submission" date="2019-11" db="EMBL/GenBank/DDBJ databases">
        <title>Draft genome sequences of five Paenibacillus species of dairy origin.</title>
        <authorList>
            <person name="Olajide A.M."/>
            <person name="Chen S."/>
            <person name="Lapointe G."/>
        </authorList>
    </citation>
    <scope>NUCLEOTIDE SEQUENCE [LARGE SCALE GENOMIC DNA]</scope>
    <source>
        <strain evidence="2 5">3CS1</strain>
    </source>
</reference>
<dbReference type="Pfam" id="PF00149">
    <property type="entry name" value="Metallophos"/>
    <property type="match status" value="1"/>
</dbReference>
<dbReference type="AlphaFoldDB" id="A0A268F2V1"/>
<proteinExistence type="predicted"/>
<dbReference type="RefSeq" id="WP_095263487.1">
    <property type="nucleotide sequence ID" value="NZ_NPBY01000010.1"/>
</dbReference>
<dbReference type="PANTHER" id="PTHR31302:SF32">
    <property type="entry name" value="PHOSPHOESTERASE"/>
    <property type="match status" value="1"/>
</dbReference>
<feature type="domain" description="Calcineurin-like phosphoesterase" evidence="1">
    <location>
        <begin position="46"/>
        <end position="200"/>
    </location>
</feature>
<dbReference type="InterPro" id="IPR051158">
    <property type="entry name" value="Metallophosphoesterase_sf"/>
</dbReference>
<organism evidence="3 4">
    <name type="scientific">Paenibacillus campinasensis</name>
    <dbReference type="NCBI Taxonomy" id="66347"/>
    <lineage>
        <taxon>Bacteria</taxon>
        <taxon>Bacillati</taxon>
        <taxon>Bacillota</taxon>
        <taxon>Bacilli</taxon>
        <taxon>Bacillales</taxon>
        <taxon>Paenibacillaceae</taxon>
        <taxon>Paenibacillus</taxon>
    </lineage>
</organism>
<dbReference type="InterPro" id="IPR004843">
    <property type="entry name" value="Calcineurin-like_PHP"/>
</dbReference>
<accession>A0A268F2V1</accession>
<dbReference type="GO" id="GO:0016020">
    <property type="term" value="C:membrane"/>
    <property type="evidence" value="ECO:0007669"/>
    <property type="project" value="GOC"/>
</dbReference>
<evidence type="ECO:0000313" key="5">
    <source>
        <dbReference type="Proteomes" id="UP000435177"/>
    </source>
</evidence>
<dbReference type="Gene3D" id="3.60.21.10">
    <property type="match status" value="1"/>
</dbReference>
<dbReference type="Proteomes" id="UP000435177">
    <property type="component" value="Unassembled WGS sequence"/>
</dbReference>
<keyword evidence="5" id="KW-1185">Reference proteome</keyword>
<evidence type="ECO:0000313" key="3">
    <source>
        <dbReference type="EMBL" id="PAD79691.1"/>
    </source>
</evidence>
<evidence type="ECO:0000313" key="2">
    <source>
        <dbReference type="EMBL" id="MUG64973.1"/>
    </source>
</evidence>
<evidence type="ECO:0000313" key="4">
    <source>
        <dbReference type="Proteomes" id="UP000215596"/>
    </source>
</evidence>